<dbReference type="EMBL" id="PEBD01000008">
    <property type="protein sequence ID" value="PHV67136.1"/>
    <property type="molecule type" value="Genomic_DNA"/>
</dbReference>
<dbReference type="Pfam" id="PF13458">
    <property type="entry name" value="Peripla_BP_6"/>
    <property type="match status" value="1"/>
</dbReference>
<protein>
    <recommendedName>
        <fullName evidence="5">Leucine-binding protein domain-containing protein</fullName>
    </recommendedName>
</protein>
<name>A0A2G3PN04_WILMA</name>
<evidence type="ECO:0000256" key="2">
    <source>
        <dbReference type="ARBA" id="ARBA00022729"/>
    </source>
</evidence>
<comment type="caution">
    <text evidence="6">The sequence shown here is derived from an EMBL/GenBank/DDBJ whole genome shotgun (WGS) entry which is preliminary data.</text>
</comment>
<evidence type="ECO:0000259" key="5">
    <source>
        <dbReference type="Pfam" id="PF13458"/>
    </source>
</evidence>
<dbReference type="InterPro" id="IPR028082">
    <property type="entry name" value="Peripla_BP_I"/>
</dbReference>
<feature type="region of interest" description="Disordered" evidence="3">
    <location>
        <begin position="33"/>
        <end position="52"/>
    </location>
</feature>
<sequence>MFGKTQRNRSGRRRRLTIGVTMVVAASMTLAGCGSDSDSESSGGGQASATSNLTGEPIKVMTIASGTGQLDPHPEILKTAEMYGDWINEHGGIGGRPLEVITCDEADDANKAAACARKAVDEGVVATVGSYTLNGESVVPVLEQANTSEFGICCAIVASELDSPVVQQLGAGLAMQSGMAVKAAADGCKNTVWIGSDAGATTDLQVSLAKSGLKSMGAAPLKDVIRIPLKAQDYSAQVTQALKGSDCLISPIPEASLAPFLSAFASQGGDQRIYGLQGLLNENVAKQFPEQTDGAVVTGMYQDLSSPAYADLREAIKQYKPSSDLAFNSIGALGAWAAYAEFTSVVEGIQGPLNHDTFLAAAQKHVSTFPGVAPGIDFAQSYDGLGGAFKNQVNRSITYSVIKDGKITPFADGAFYDMTASMAGTPIPASSTPPAGD</sequence>
<feature type="chain" id="PRO_5039575739" description="Leucine-binding protein domain-containing protein" evidence="4">
    <location>
        <begin position="32"/>
        <end position="437"/>
    </location>
</feature>
<accession>A0A2G3PN04</accession>
<dbReference type="Gene3D" id="3.40.50.2300">
    <property type="match status" value="2"/>
</dbReference>
<evidence type="ECO:0000256" key="1">
    <source>
        <dbReference type="ARBA" id="ARBA00010062"/>
    </source>
</evidence>
<keyword evidence="2 4" id="KW-0732">Signal</keyword>
<dbReference type="AlphaFoldDB" id="A0A2G3PN04"/>
<dbReference type="SUPFAM" id="SSF53822">
    <property type="entry name" value="Periplasmic binding protein-like I"/>
    <property type="match status" value="1"/>
</dbReference>
<evidence type="ECO:0000256" key="4">
    <source>
        <dbReference type="SAM" id="SignalP"/>
    </source>
</evidence>
<dbReference type="Proteomes" id="UP000225108">
    <property type="component" value="Unassembled WGS sequence"/>
</dbReference>
<dbReference type="PANTHER" id="PTHR30483:SF38">
    <property type="entry name" value="BLR7848 PROTEIN"/>
    <property type="match status" value="1"/>
</dbReference>
<feature type="domain" description="Leucine-binding protein" evidence="5">
    <location>
        <begin position="66"/>
        <end position="378"/>
    </location>
</feature>
<evidence type="ECO:0000313" key="7">
    <source>
        <dbReference type="Proteomes" id="UP000225108"/>
    </source>
</evidence>
<feature type="signal peptide" evidence="4">
    <location>
        <begin position="1"/>
        <end position="31"/>
    </location>
</feature>
<evidence type="ECO:0000313" key="6">
    <source>
        <dbReference type="EMBL" id="PHV67136.1"/>
    </source>
</evidence>
<gene>
    <name evidence="6" type="ORF">CSW57_13115</name>
</gene>
<evidence type="ECO:0000256" key="3">
    <source>
        <dbReference type="SAM" id="MobiDB-lite"/>
    </source>
</evidence>
<proteinExistence type="inferred from homology"/>
<dbReference type="InterPro" id="IPR051010">
    <property type="entry name" value="BCAA_transport"/>
</dbReference>
<organism evidence="6 7">
    <name type="scientific">Williamsia marianensis</name>
    <dbReference type="NCBI Taxonomy" id="85044"/>
    <lineage>
        <taxon>Bacteria</taxon>
        <taxon>Bacillati</taxon>
        <taxon>Actinomycetota</taxon>
        <taxon>Actinomycetes</taxon>
        <taxon>Mycobacteriales</taxon>
        <taxon>Nocardiaceae</taxon>
        <taxon>Williamsia</taxon>
    </lineage>
</organism>
<dbReference type="PANTHER" id="PTHR30483">
    <property type="entry name" value="LEUCINE-SPECIFIC-BINDING PROTEIN"/>
    <property type="match status" value="1"/>
</dbReference>
<reference evidence="6 7" key="1">
    <citation type="submission" date="2017-10" db="EMBL/GenBank/DDBJ databases">
        <title>The draft genome sequence of Williamsia sp. BULT 1.1 isolated from the semi-arid grassland soils from South Africa.</title>
        <authorList>
            <person name="Kabwe M.H."/>
            <person name="Govender N."/>
            <person name="Mutseka Lunga P."/>
            <person name="Vikram S."/>
            <person name="Makhalanyane T.P."/>
        </authorList>
    </citation>
    <scope>NUCLEOTIDE SEQUENCE [LARGE SCALE GENOMIC DNA]</scope>
    <source>
        <strain evidence="6 7">BULT 1.1</strain>
    </source>
</reference>
<comment type="similarity">
    <text evidence="1">Belongs to the leucine-binding protein family.</text>
</comment>
<dbReference type="PROSITE" id="PS51257">
    <property type="entry name" value="PROKAR_LIPOPROTEIN"/>
    <property type="match status" value="1"/>
</dbReference>
<dbReference type="InterPro" id="IPR028081">
    <property type="entry name" value="Leu-bd"/>
</dbReference>